<evidence type="ECO:0000313" key="2">
    <source>
        <dbReference type="EMBL" id="PEJ27697.1"/>
    </source>
</evidence>
<accession>A0AAX0RWF7</accession>
<dbReference type="EMBL" id="CP030926">
    <property type="protein sequence ID" value="AXN40714.1"/>
    <property type="molecule type" value="Genomic_DNA"/>
</dbReference>
<protein>
    <recommendedName>
        <fullName evidence="5">Transposase</fullName>
    </recommendedName>
</protein>
<evidence type="ECO:0008006" key="5">
    <source>
        <dbReference type="Google" id="ProtNLM"/>
    </source>
</evidence>
<dbReference type="RefSeq" id="WP_098177542.1">
    <property type="nucleotide sequence ID" value="NZ_CP030926.1"/>
</dbReference>
<dbReference type="KEGG" id="pbut:DTO10_21605"/>
<proteinExistence type="predicted"/>
<keyword evidence="4" id="KW-1185">Reference proteome</keyword>
<gene>
    <name evidence="2" type="ORF">CN689_23190</name>
    <name evidence="1" type="ORF">DTO10_21605</name>
</gene>
<organism evidence="2 3">
    <name type="scientific">Peribacillus butanolivorans</name>
    <dbReference type="NCBI Taxonomy" id="421767"/>
    <lineage>
        <taxon>Bacteria</taxon>
        <taxon>Bacillati</taxon>
        <taxon>Bacillota</taxon>
        <taxon>Bacilli</taxon>
        <taxon>Bacillales</taxon>
        <taxon>Bacillaceae</taxon>
        <taxon>Peribacillus</taxon>
    </lineage>
</organism>
<dbReference type="AlphaFoldDB" id="A0AAX0RWF7"/>
<reference evidence="1 4" key="2">
    <citation type="submission" date="2018-07" db="EMBL/GenBank/DDBJ databases">
        <title>The molecular basis for the intramolecular migration of carboxyl group in the catabolism of para-hydroxybenzoate via gentisate.</title>
        <authorList>
            <person name="Zhao H."/>
            <person name="Xu Y."/>
            <person name="Lin S."/>
            <person name="Spain J.C."/>
            <person name="Zhou N.-Y."/>
        </authorList>
    </citation>
    <scope>NUCLEOTIDE SEQUENCE [LARGE SCALE GENOMIC DNA]</scope>
    <source>
        <strain evidence="1 4">PHB-7a</strain>
    </source>
</reference>
<dbReference type="GeneID" id="95400810"/>
<dbReference type="EMBL" id="NUEQ01000096">
    <property type="protein sequence ID" value="PEJ27697.1"/>
    <property type="molecule type" value="Genomic_DNA"/>
</dbReference>
<evidence type="ECO:0000313" key="4">
    <source>
        <dbReference type="Proteomes" id="UP000260457"/>
    </source>
</evidence>
<sequence length="94" mass="10776">MDSSQLSIFTLETLKNHKTSTGVSVNQFLKQKHPNGDWVVNKDEIGYYVKVAHLTMKYRWKIVGEVIEAINGRAVQLTPDLHPNKVNIKEKRSN</sequence>
<evidence type="ECO:0000313" key="1">
    <source>
        <dbReference type="EMBL" id="AXN40714.1"/>
    </source>
</evidence>
<name>A0AAX0RWF7_9BACI</name>
<dbReference type="Proteomes" id="UP000220106">
    <property type="component" value="Unassembled WGS sequence"/>
</dbReference>
<dbReference type="Proteomes" id="UP000260457">
    <property type="component" value="Chromosome"/>
</dbReference>
<reference evidence="2 3" key="1">
    <citation type="submission" date="2017-09" db="EMBL/GenBank/DDBJ databases">
        <title>Large-scale bioinformatics analysis of Bacillus genomes uncovers conserved roles of natural products in bacterial physiology.</title>
        <authorList>
            <consortium name="Agbiome Team Llc"/>
            <person name="Bleich R.M."/>
            <person name="Kirk G.J."/>
            <person name="Santa Maria K.C."/>
            <person name="Allen S.E."/>
            <person name="Farag S."/>
            <person name="Shank E.A."/>
            <person name="Bowers A."/>
        </authorList>
    </citation>
    <scope>NUCLEOTIDE SEQUENCE [LARGE SCALE GENOMIC DNA]</scope>
    <source>
        <strain evidence="2 3">AFS003229</strain>
    </source>
</reference>
<evidence type="ECO:0000313" key="3">
    <source>
        <dbReference type="Proteomes" id="UP000220106"/>
    </source>
</evidence>